<dbReference type="eggNOG" id="ENOG50329F2">
    <property type="taxonomic scope" value="Bacteria"/>
</dbReference>
<dbReference type="STRING" id="680198.SCAB_65061"/>
<reference evidence="1 2" key="1">
    <citation type="journal article" date="2010" name="Mol. Plant Microbe Interact.">
        <title>Streptomyces scabies 87-22 contains a coronafacic acid-like biosynthetic cluster that contributes to plant-microbe interactions.</title>
        <authorList>
            <person name="Bignell D.R."/>
            <person name="Seipke R.F."/>
            <person name="Huguet-Tapia J.C."/>
            <person name="Chambers A.H."/>
            <person name="Parry R.J."/>
            <person name="Loria R."/>
        </authorList>
    </citation>
    <scope>NUCLEOTIDE SEQUENCE [LARGE SCALE GENOMIC DNA]</scope>
    <source>
        <strain evidence="1 2">87.22</strain>
    </source>
</reference>
<protein>
    <submittedName>
        <fullName evidence="1">Uncharacterized protein</fullName>
    </submittedName>
</protein>
<evidence type="ECO:0000313" key="1">
    <source>
        <dbReference type="EMBL" id="CBG73509.1"/>
    </source>
</evidence>
<dbReference type="GeneID" id="24308923"/>
<proteinExistence type="predicted"/>
<keyword evidence="2" id="KW-1185">Reference proteome</keyword>
<sequence length="207" mass="21898">MANLGYAELPVPAGGQSPTVPAHLAALAEAIDPHLRQTATDLADRTTKYATAPAHTLVTADDGTMWLKISSVTDTWVTIWEPPPLWDLTLTLSAGLQEGDVEIGLMKVDGGRRVELKGRVERTDGLKITDPNAVNLGAVPGSCIPAELRTWVGACSMAGTTTDAAGRLEVLPTGTSSPYGDAGDILWWYQGTDGTDWVDLSGLYILV</sequence>
<gene>
    <name evidence="1" type="ordered locus">SCAB_65061</name>
</gene>
<dbReference type="RefSeq" id="WP_013004066.1">
    <property type="nucleotide sequence ID" value="NC_013929.1"/>
</dbReference>
<dbReference type="Proteomes" id="UP000001444">
    <property type="component" value="Chromosome"/>
</dbReference>
<dbReference type="EMBL" id="FN554889">
    <property type="protein sequence ID" value="CBG73509.1"/>
    <property type="molecule type" value="Genomic_DNA"/>
</dbReference>
<organism evidence="1 2">
    <name type="scientific">Streptomyces scabiei (strain 87.22)</name>
    <dbReference type="NCBI Taxonomy" id="680198"/>
    <lineage>
        <taxon>Bacteria</taxon>
        <taxon>Bacillati</taxon>
        <taxon>Actinomycetota</taxon>
        <taxon>Actinomycetes</taxon>
        <taxon>Kitasatosporales</taxon>
        <taxon>Streptomycetaceae</taxon>
        <taxon>Streptomyces</taxon>
    </lineage>
</organism>
<name>C9ZFL9_STRSW</name>
<dbReference type="KEGG" id="scb:SCAB_65061"/>
<dbReference type="HOGENOM" id="CLU_1325768_0_0_11"/>
<accession>C9ZFL9</accession>
<dbReference type="AlphaFoldDB" id="C9ZFL9"/>
<evidence type="ECO:0000313" key="2">
    <source>
        <dbReference type="Proteomes" id="UP000001444"/>
    </source>
</evidence>